<proteinExistence type="predicted"/>
<reference evidence="2" key="1">
    <citation type="submission" date="2014-09" db="EMBL/GenBank/DDBJ databases">
        <authorList>
            <person name="Magalhaes I.L.F."/>
            <person name="Oliveira U."/>
            <person name="Santos F.R."/>
            <person name="Vidigal T.H.D.A."/>
            <person name="Brescovit A.D."/>
            <person name="Santos A.J."/>
        </authorList>
    </citation>
    <scope>NUCLEOTIDE SEQUENCE</scope>
    <source>
        <tissue evidence="2">Shoot tissue taken approximately 20 cm above the soil surface</tissue>
    </source>
</reference>
<evidence type="ECO:0000313" key="2">
    <source>
        <dbReference type="EMBL" id="JAD53288.1"/>
    </source>
</evidence>
<evidence type="ECO:0000256" key="1">
    <source>
        <dbReference type="SAM" id="MobiDB-lite"/>
    </source>
</evidence>
<feature type="region of interest" description="Disordered" evidence="1">
    <location>
        <begin position="1"/>
        <end position="38"/>
    </location>
</feature>
<protein>
    <submittedName>
        <fullName evidence="2">Uncharacterized protein</fullName>
    </submittedName>
</protein>
<dbReference type="AlphaFoldDB" id="A0A0A9ATT1"/>
<organism evidence="2">
    <name type="scientific">Arundo donax</name>
    <name type="common">Giant reed</name>
    <name type="synonym">Donax arundinaceus</name>
    <dbReference type="NCBI Taxonomy" id="35708"/>
    <lineage>
        <taxon>Eukaryota</taxon>
        <taxon>Viridiplantae</taxon>
        <taxon>Streptophyta</taxon>
        <taxon>Embryophyta</taxon>
        <taxon>Tracheophyta</taxon>
        <taxon>Spermatophyta</taxon>
        <taxon>Magnoliopsida</taxon>
        <taxon>Liliopsida</taxon>
        <taxon>Poales</taxon>
        <taxon>Poaceae</taxon>
        <taxon>PACMAD clade</taxon>
        <taxon>Arundinoideae</taxon>
        <taxon>Arundineae</taxon>
        <taxon>Arundo</taxon>
    </lineage>
</organism>
<sequence>MGHPLPQSPRLTRRHLAAAIPTRSRRVAVQRSTSGFSE</sequence>
<reference evidence="2" key="2">
    <citation type="journal article" date="2015" name="Data Brief">
        <title>Shoot transcriptome of the giant reed, Arundo donax.</title>
        <authorList>
            <person name="Barrero R.A."/>
            <person name="Guerrero F.D."/>
            <person name="Moolhuijzen P."/>
            <person name="Goolsby J.A."/>
            <person name="Tidwell J."/>
            <person name="Bellgard S.E."/>
            <person name="Bellgard M.I."/>
        </authorList>
    </citation>
    <scope>NUCLEOTIDE SEQUENCE</scope>
    <source>
        <tissue evidence="2">Shoot tissue taken approximately 20 cm above the soil surface</tissue>
    </source>
</reference>
<dbReference type="EMBL" id="GBRH01244607">
    <property type="protein sequence ID" value="JAD53288.1"/>
    <property type="molecule type" value="Transcribed_RNA"/>
</dbReference>
<accession>A0A0A9ATT1</accession>
<name>A0A0A9ATT1_ARUDO</name>